<accession>A0A101MN99</accession>
<name>A0A101MN99_PENFR</name>
<organism evidence="1 2">
    <name type="scientific">Penicillium freii</name>
    <dbReference type="NCBI Taxonomy" id="48697"/>
    <lineage>
        <taxon>Eukaryota</taxon>
        <taxon>Fungi</taxon>
        <taxon>Dikarya</taxon>
        <taxon>Ascomycota</taxon>
        <taxon>Pezizomycotina</taxon>
        <taxon>Eurotiomycetes</taxon>
        <taxon>Eurotiomycetidae</taxon>
        <taxon>Eurotiales</taxon>
        <taxon>Aspergillaceae</taxon>
        <taxon>Penicillium</taxon>
    </lineage>
</organism>
<reference evidence="1 2" key="1">
    <citation type="submission" date="2015-10" db="EMBL/GenBank/DDBJ databases">
        <title>Genome sequencing of Penicillium freii.</title>
        <authorList>
            <person name="Nguyen H.D."/>
            <person name="Visagie C.M."/>
            <person name="Seifert K.A."/>
        </authorList>
    </citation>
    <scope>NUCLEOTIDE SEQUENCE [LARGE SCALE GENOMIC DNA]</scope>
    <source>
        <strain evidence="1 2">DAOM 242723</strain>
    </source>
</reference>
<evidence type="ECO:0000313" key="2">
    <source>
        <dbReference type="Proteomes" id="UP000055045"/>
    </source>
</evidence>
<proteinExistence type="predicted"/>
<protein>
    <recommendedName>
        <fullName evidence="3">Alpha/beta hydrolase fold-3 domain-containing protein</fullName>
    </recommendedName>
</protein>
<dbReference type="AlphaFoldDB" id="A0A101MN99"/>
<comment type="caution">
    <text evidence="1">The sequence shown here is derived from an EMBL/GenBank/DDBJ whole genome shotgun (WGS) entry which is preliminary data.</text>
</comment>
<dbReference type="STRING" id="48697.A0A101MN99"/>
<dbReference type="EMBL" id="LLXE01000066">
    <property type="protein sequence ID" value="KUM63692.1"/>
    <property type="molecule type" value="Genomic_DNA"/>
</dbReference>
<evidence type="ECO:0000313" key="1">
    <source>
        <dbReference type="EMBL" id="KUM63692.1"/>
    </source>
</evidence>
<dbReference type="Proteomes" id="UP000055045">
    <property type="component" value="Unassembled WGS sequence"/>
</dbReference>
<sequence>MQLTYPVVIAIWTAIIAPFRGQKGGARYSLAYYTVFYPRLFRYASMEQIQLVLTPTSAQKSYEAHMCQQKALPNVIVLAEGTTAFWLGNPAAEKLVIYFHGGAYYLPALQTT</sequence>
<evidence type="ECO:0008006" key="3">
    <source>
        <dbReference type="Google" id="ProtNLM"/>
    </source>
</evidence>
<keyword evidence="2" id="KW-1185">Reference proteome</keyword>
<dbReference type="OrthoDB" id="2152029at2759"/>
<gene>
    <name evidence="1" type="ORF">ACN42_g3388</name>
</gene>